<sequence length="250" mass="27170">MARADDRSQSRDDVVQPAPVLHESHSDTLGQEIVDGVLPAGTVLTLETIQDRFGVSRTVAREIVHSLESMNMVMSKRRVGIVVLPQRHWNLFDPNVIRWRLRGPQRELQLRSLIELRMAVEPMAAASAARRASPEARLRLVTLAQSLRSLLLAGDGAGYLDADIEFHSLLLESSGNEMFGALTTAVSAILAGRIELGLVPDAPVTAALNTHVALAEAILRDQPTRAEAAMSELLVELRGSLLDGEPPEAD</sequence>
<feature type="domain" description="HTH gntR-type" evidence="4">
    <location>
        <begin position="19"/>
        <end position="86"/>
    </location>
</feature>
<keyword evidence="2 5" id="KW-0238">DNA-binding</keyword>
<evidence type="ECO:0000256" key="2">
    <source>
        <dbReference type="ARBA" id="ARBA00023125"/>
    </source>
</evidence>
<dbReference type="Proteomes" id="UP000749311">
    <property type="component" value="Unassembled WGS sequence"/>
</dbReference>
<dbReference type="SUPFAM" id="SSF48008">
    <property type="entry name" value="GntR ligand-binding domain-like"/>
    <property type="match status" value="1"/>
</dbReference>
<name>A0ABX0SAP5_9ACTN</name>
<accession>A0ABX0SAP5</accession>
<keyword evidence="6" id="KW-1185">Reference proteome</keyword>
<dbReference type="SMART" id="SM00895">
    <property type="entry name" value="FCD"/>
    <property type="match status" value="1"/>
</dbReference>
<reference evidence="5 6" key="1">
    <citation type="submission" date="2020-02" db="EMBL/GenBank/DDBJ databases">
        <title>Sequencing the genomes of 1000 actinobacteria strains.</title>
        <authorList>
            <person name="Klenk H.-P."/>
        </authorList>
    </citation>
    <scope>NUCLEOTIDE SEQUENCE [LARGE SCALE GENOMIC DNA]</scope>
    <source>
        <strain evidence="5 6">DSM 19609</strain>
    </source>
</reference>
<dbReference type="GO" id="GO:0003677">
    <property type="term" value="F:DNA binding"/>
    <property type="evidence" value="ECO:0007669"/>
    <property type="project" value="UniProtKB-KW"/>
</dbReference>
<dbReference type="PANTHER" id="PTHR43537">
    <property type="entry name" value="TRANSCRIPTIONAL REGULATOR, GNTR FAMILY"/>
    <property type="match status" value="1"/>
</dbReference>
<evidence type="ECO:0000313" key="6">
    <source>
        <dbReference type="Proteomes" id="UP000749311"/>
    </source>
</evidence>
<protein>
    <submittedName>
        <fullName evidence="5">DNA-binding FadR family transcriptional regulator</fullName>
    </submittedName>
</protein>
<comment type="caution">
    <text evidence="5">The sequence shown here is derived from an EMBL/GenBank/DDBJ whole genome shotgun (WGS) entry which is preliminary data.</text>
</comment>
<dbReference type="Pfam" id="PF07729">
    <property type="entry name" value="FCD"/>
    <property type="match status" value="1"/>
</dbReference>
<dbReference type="InterPro" id="IPR036390">
    <property type="entry name" value="WH_DNA-bd_sf"/>
</dbReference>
<dbReference type="InterPro" id="IPR000524">
    <property type="entry name" value="Tscrpt_reg_HTH_GntR"/>
</dbReference>
<dbReference type="Pfam" id="PF00392">
    <property type="entry name" value="GntR"/>
    <property type="match status" value="1"/>
</dbReference>
<evidence type="ECO:0000259" key="4">
    <source>
        <dbReference type="PROSITE" id="PS50949"/>
    </source>
</evidence>
<evidence type="ECO:0000256" key="1">
    <source>
        <dbReference type="ARBA" id="ARBA00023015"/>
    </source>
</evidence>
<dbReference type="PANTHER" id="PTHR43537:SF44">
    <property type="entry name" value="GNTR FAMILY REGULATORY PROTEIN"/>
    <property type="match status" value="1"/>
</dbReference>
<dbReference type="Gene3D" id="1.20.120.530">
    <property type="entry name" value="GntR ligand-binding domain-like"/>
    <property type="match status" value="1"/>
</dbReference>
<dbReference type="SUPFAM" id="SSF46785">
    <property type="entry name" value="Winged helix' DNA-binding domain"/>
    <property type="match status" value="1"/>
</dbReference>
<dbReference type="RefSeq" id="WP_208390381.1">
    <property type="nucleotide sequence ID" value="NZ_BAAAOO010000012.1"/>
</dbReference>
<dbReference type="PROSITE" id="PS50949">
    <property type="entry name" value="HTH_GNTR"/>
    <property type="match status" value="1"/>
</dbReference>
<keyword evidence="3" id="KW-0804">Transcription</keyword>
<dbReference type="SMART" id="SM00345">
    <property type="entry name" value="HTH_GNTR"/>
    <property type="match status" value="1"/>
</dbReference>
<dbReference type="InterPro" id="IPR036388">
    <property type="entry name" value="WH-like_DNA-bd_sf"/>
</dbReference>
<gene>
    <name evidence="5" type="ORF">FB473_000118</name>
</gene>
<evidence type="ECO:0000256" key="3">
    <source>
        <dbReference type="ARBA" id="ARBA00023163"/>
    </source>
</evidence>
<dbReference type="Gene3D" id="1.10.10.10">
    <property type="entry name" value="Winged helix-like DNA-binding domain superfamily/Winged helix DNA-binding domain"/>
    <property type="match status" value="1"/>
</dbReference>
<dbReference type="EMBL" id="JAAMOZ010000001">
    <property type="protein sequence ID" value="NIH55473.1"/>
    <property type="molecule type" value="Genomic_DNA"/>
</dbReference>
<dbReference type="InterPro" id="IPR008920">
    <property type="entry name" value="TF_FadR/GntR_C"/>
</dbReference>
<keyword evidence="1" id="KW-0805">Transcription regulation</keyword>
<organism evidence="5 6">
    <name type="scientific">Brooklawnia cerclae</name>
    <dbReference type="NCBI Taxonomy" id="349934"/>
    <lineage>
        <taxon>Bacteria</taxon>
        <taxon>Bacillati</taxon>
        <taxon>Actinomycetota</taxon>
        <taxon>Actinomycetes</taxon>
        <taxon>Propionibacteriales</taxon>
        <taxon>Propionibacteriaceae</taxon>
        <taxon>Brooklawnia</taxon>
    </lineage>
</organism>
<dbReference type="InterPro" id="IPR011711">
    <property type="entry name" value="GntR_C"/>
</dbReference>
<evidence type="ECO:0000313" key="5">
    <source>
        <dbReference type="EMBL" id="NIH55473.1"/>
    </source>
</evidence>
<proteinExistence type="predicted"/>